<keyword evidence="2" id="KW-1133">Transmembrane helix</keyword>
<dbReference type="EMBL" id="ACKP02000019">
    <property type="protein sequence ID" value="EEX77365.1"/>
    <property type="molecule type" value="Genomic_DNA"/>
</dbReference>
<reference evidence="4 5" key="1">
    <citation type="submission" date="2009-09" db="EMBL/GenBank/DDBJ databases">
        <authorList>
            <person name="Weinstock G."/>
            <person name="Sodergren E."/>
            <person name="Clifton S."/>
            <person name="Fulton L."/>
            <person name="Fulton B."/>
            <person name="Courtney L."/>
            <person name="Fronick C."/>
            <person name="Harrison M."/>
            <person name="Strong C."/>
            <person name="Farmer C."/>
            <person name="Delahaunty K."/>
            <person name="Markovic C."/>
            <person name="Hall O."/>
            <person name="Minx P."/>
            <person name="Tomlinson C."/>
            <person name="Mitreva M."/>
            <person name="Nelson J."/>
            <person name="Hou S."/>
            <person name="Wollam A."/>
            <person name="Pepin K.H."/>
            <person name="Johnson M."/>
            <person name="Bhonagiri V."/>
            <person name="Nash W.E."/>
            <person name="Warren W."/>
            <person name="Chinwalla A."/>
            <person name="Mardis E.R."/>
            <person name="Wilson R.K."/>
        </authorList>
    </citation>
    <scope>NUCLEOTIDE SEQUENCE [LARGE SCALE GENOMIC DNA]</scope>
    <source>
        <strain evidence="5">ATCC 35185 / DSM 20758 / VPI D19B-28</strain>
    </source>
</reference>
<dbReference type="STRING" id="546271.Selsp_2229"/>
<sequence>MLRRKSLSLGAGRESEEMTMRYCTNCGAELPEGTQLCRNCGHGVNLAKPSGGAQTVSPPIGLQGNRTGAQQGNAAQGGPAWRQGSGMPPGTPQQAQSGGTSGKTGLLIGCGVLLVIGFFLLVVGGVGYYLYSTDRDEAKSAVPPQQQTQPAAQGKGARQSSAEWNDLVREKDEIDIAIGEIANRANQHLKNYPDFRNAPGLINDARAVLERARKAESRAASLRGADPAGCNALRSLFAVEVHRAQGLYKGMVDSSNGGDYSYGFSEGTTASYAFDQANADFDRLYR</sequence>
<keyword evidence="2" id="KW-0472">Membrane</keyword>
<dbReference type="Proteomes" id="UP000003505">
    <property type="component" value="Unassembled WGS sequence"/>
</dbReference>
<feature type="compositionally biased region" description="Low complexity" evidence="1">
    <location>
        <begin position="63"/>
        <end position="80"/>
    </location>
</feature>
<proteinExistence type="predicted"/>
<gene>
    <name evidence="4" type="ORF">SELSPUOL_01239</name>
</gene>
<name>C9LUU9_SELS3</name>
<feature type="transmembrane region" description="Helical" evidence="2">
    <location>
        <begin position="106"/>
        <end position="131"/>
    </location>
</feature>
<dbReference type="Pfam" id="PF13240">
    <property type="entry name" value="Zn_Ribbon_1"/>
    <property type="match status" value="1"/>
</dbReference>
<feature type="region of interest" description="Disordered" evidence="1">
    <location>
        <begin position="140"/>
        <end position="162"/>
    </location>
</feature>
<evidence type="ECO:0000256" key="1">
    <source>
        <dbReference type="SAM" id="MobiDB-lite"/>
    </source>
</evidence>
<feature type="region of interest" description="Disordered" evidence="1">
    <location>
        <begin position="50"/>
        <end position="100"/>
    </location>
</feature>
<dbReference type="OrthoDB" id="1664687at2"/>
<feature type="compositionally biased region" description="Low complexity" evidence="1">
    <location>
        <begin position="141"/>
        <end position="153"/>
    </location>
</feature>
<protein>
    <recommendedName>
        <fullName evidence="3">Zinc-ribbon domain-containing protein</fullName>
    </recommendedName>
</protein>
<evidence type="ECO:0000313" key="5">
    <source>
        <dbReference type="Proteomes" id="UP000003505"/>
    </source>
</evidence>
<dbReference type="InterPro" id="IPR026870">
    <property type="entry name" value="Zinc_ribbon_dom"/>
</dbReference>
<feature type="domain" description="Zinc-ribbon" evidence="3">
    <location>
        <begin position="22"/>
        <end position="42"/>
    </location>
</feature>
<keyword evidence="2" id="KW-0812">Transmembrane</keyword>
<evidence type="ECO:0000256" key="2">
    <source>
        <dbReference type="SAM" id="Phobius"/>
    </source>
</evidence>
<accession>C9LUU9</accession>
<evidence type="ECO:0000313" key="4">
    <source>
        <dbReference type="EMBL" id="EEX77365.1"/>
    </source>
</evidence>
<dbReference type="AlphaFoldDB" id="C9LUU9"/>
<organism evidence="4 5">
    <name type="scientific">Selenomonas sputigena (strain ATCC 35185 / DSM 20758 / CCUG 44933 / VPI D19B-28)</name>
    <dbReference type="NCBI Taxonomy" id="546271"/>
    <lineage>
        <taxon>Bacteria</taxon>
        <taxon>Bacillati</taxon>
        <taxon>Bacillota</taxon>
        <taxon>Negativicutes</taxon>
        <taxon>Selenomonadales</taxon>
        <taxon>Selenomonadaceae</taxon>
        <taxon>Selenomonas</taxon>
    </lineage>
</organism>
<evidence type="ECO:0000259" key="3">
    <source>
        <dbReference type="Pfam" id="PF13240"/>
    </source>
</evidence>
<comment type="caution">
    <text evidence="4">The sequence shown here is derived from an EMBL/GenBank/DDBJ whole genome shotgun (WGS) entry which is preliminary data.</text>
</comment>